<comment type="cofactor">
    <cofactor evidence="1">
        <name>K(+)</name>
        <dbReference type="ChEBI" id="CHEBI:29103"/>
    </cofactor>
</comment>
<sequence>MTIDVICTIGPASSSSEVVRELILGGMTVSRLNLSHGTHESHREIIRHLRETSREIDMPIRILGDLQGPKIRLGEIEGDGVWLEEGQPFELLVTPVTGNGHRANIDYPGITGEIVPGAFILINDGAVKLEVTDVSSERITTKVIVGGQISSNKSVNFPGTKLNIPALTQKDQEDLAFLLKEGIDLIACSFIRQAAHLEQVRDFCRSLSGTVPKLVAKIETVEGVKNFRDIAALSDGIMIARGDLGVELPFEQIPFIQKALLRECRANGTYVITATQMLQSMIDEPVPTRAEVTDIFQAVQDGTNAVMLSAESSVGKYPIQSVKVLKCVSHYAEEIAVRVKSYTLDDVYARFPFKDM</sequence>
<dbReference type="InterPro" id="IPR040442">
    <property type="entry name" value="Pyrv_kinase-like_dom_sf"/>
</dbReference>
<dbReference type="InterPro" id="IPR015806">
    <property type="entry name" value="Pyrv_Knase_insert_dom_sf"/>
</dbReference>
<evidence type="ECO:0000256" key="15">
    <source>
        <dbReference type="ARBA" id="ARBA00023317"/>
    </source>
</evidence>
<keyword evidence="10 17" id="KW-0418">Kinase</keyword>
<dbReference type="GO" id="GO:0005524">
    <property type="term" value="F:ATP binding"/>
    <property type="evidence" value="ECO:0007669"/>
    <property type="project" value="UniProtKB-KW"/>
</dbReference>
<evidence type="ECO:0000256" key="4">
    <source>
        <dbReference type="ARBA" id="ARBA00008663"/>
    </source>
</evidence>
<evidence type="ECO:0000256" key="5">
    <source>
        <dbReference type="ARBA" id="ARBA00012142"/>
    </source>
</evidence>
<dbReference type="GO" id="GO:0030955">
    <property type="term" value="F:potassium ion binding"/>
    <property type="evidence" value="ECO:0007669"/>
    <property type="project" value="UniProtKB-UniRule"/>
</dbReference>
<keyword evidence="13" id="KW-0630">Potassium</keyword>
<keyword evidence="12 17" id="KW-0460">Magnesium</keyword>
<dbReference type="InterPro" id="IPR015813">
    <property type="entry name" value="Pyrv/PenolPyrv_kinase-like_dom"/>
</dbReference>
<evidence type="ECO:0000313" key="19">
    <source>
        <dbReference type="EMBL" id="RCW41519.1"/>
    </source>
</evidence>
<dbReference type="InterPro" id="IPR015793">
    <property type="entry name" value="Pyrv_Knase_brl"/>
</dbReference>
<dbReference type="OrthoDB" id="9812123at2"/>
<keyword evidence="14 17" id="KW-0324">Glycolysis</keyword>
<dbReference type="GO" id="GO:0004743">
    <property type="term" value="F:pyruvate kinase activity"/>
    <property type="evidence" value="ECO:0007669"/>
    <property type="project" value="UniProtKB-UniRule"/>
</dbReference>
<comment type="similarity">
    <text evidence="3">In the C-terminal section; belongs to the PEP-utilizing enzyme family.</text>
</comment>
<evidence type="ECO:0000256" key="7">
    <source>
        <dbReference type="ARBA" id="ARBA00022679"/>
    </source>
</evidence>
<dbReference type="FunFam" id="2.40.33.10:FF:000001">
    <property type="entry name" value="Pyruvate kinase"/>
    <property type="match status" value="1"/>
</dbReference>
<evidence type="ECO:0000256" key="6">
    <source>
        <dbReference type="ARBA" id="ARBA00018587"/>
    </source>
</evidence>
<dbReference type="NCBIfam" id="TIGR01064">
    <property type="entry name" value="pyruv_kin"/>
    <property type="match status" value="1"/>
</dbReference>
<protein>
    <recommendedName>
        <fullName evidence="6 16">Pyruvate kinase</fullName>
        <ecNumber evidence="5 16">2.7.1.40</ecNumber>
    </recommendedName>
</protein>
<evidence type="ECO:0000256" key="3">
    <source>
        <dbReference type="ARBA" id="ARBA00006237"/>
    </source>
</evidence>
<evidence type="ECO:0000256" key="14">
    <source>
        <dbReference type="ARBA" id="ARBA00023152"/>
    </source>
</evidence>
<dbReference type="Gene3D" id="3.20.20.60">
    <property type="entry name" value="Phosphoenolpyruvate-binding domains"/>
    <property type="match status" value="1"/>
</dbReference>
<keyword evidence="7 17" id="KW-0808">Transferase</keyword>
<dbReference type="Gene3D" id="2.40.33.10">
    <property type="entry name" value="PK beta-barrel domain-like"/>
    <property type="match status" value="1"/>
</dbReference>
<dbReference type="AlphaFoldDB" id="A0A368VL03"/>
<evidence type="ECO:0000259" key="18">
    <source>
        <dbReference type="Pfam" id="PF00224"/>
    </source>
</evidence>
<accession>A0A368VL03</accession>
<dbReference type="PRINTS" id="PR01050">
    <property type="entry name" value="PYRUVTKNASE"/>
</dbReference>
<keyword evidence="20" id="KW-1185">Reference proteome</keyword>
<dbReference type="Pfam" id="PF00224">
    <property type="entry name" value="PK"/>
    <property type="match status" value="1"/>
</dbReference>
<dbReference type="RefSeq" id="WP_114383825.1">
    <property type="nucleotide sequence ID" value="NZ_QPJD01000023.1"/>
</dbReference>
<reference evidence="19 20" key="1">
    <citation type="submission" date="2018-07" db="EMBL/GenBank/DDBJ databases">
        <title>Genomic Encyclopedia of Type Strains, Phase III (KMG-III): the genomes of soil and plant-associated and newly described type strains.</title>
        <authorList>
            <person name="Whitman W."/>
        </authorList>
    </citation>
    <scope>NUCLEOTIDE SEQUENCE [LARGE SCALE GENOMIC DNA]</scope>
    <source>
        <strain evidence="19 20">CECT 7506</strain>
    </source>
</reference>
<comment type="pathway">
    <text evidence="2 17">Carbohydrate degradation; glycolysis; pyruvate from D-glyceraldehyde 3-phosphate: step 5/5.</text>
</comment>
<dbReference type="Proteomes" id="UP000252415">
    <property type="component" value="Unassembled WGS sequence"/>
</dbReference>
<name>A0A368VL03_9BACL</name>
<dbReference type="InterPro" id="IPR001697">
    <property type="entry name" value="Pyr_Knase"/>
</dbReference>
<evidence type="ECO:0000256" key="10">
    <source>
        <dbReference type="ARBA" id="ARBA00022777"/>
    </source>
</evidence>
<comment type="catalytic activity">
    <reaction evidence="17">
        <text>pyruvate + ATP = phosphoenolpyruvate + ADP + H(+)</text>
        <dbReference type="Rhea" id="RHEA:18157"/>
        <dbReference type="ChEBI" id="CHEBI:15361"/>
        <dbReference type="ChEBI" id="CHEBI:15378"/>
        <dbReference type="ChEBI" id="CHEBI:30616"/>
        <dbReference type="ChEBI" id="CHEBI:58702"/>
        <dbReference type="ChEBI" id="CHEBI:456216"/>
        <dbReference type="EC" id="2.7.1.40"/>
    </reaction>
</comment>
<dbReference type="EC" id="2.7.1.40" evidence="5 16"/>
<keyword evidence="8" id="KW-0479">Metal-binding</keyword>
<evidence type="ECO:0000256" key="13">
    <source>
        <dbReference type="ARBA" id="ARBA00022958"/>
    </source>
</evidence>
<evidence type="ECO:0000313" key="20">
    <source>
        <dbReference type="Proteomes" id="UP000252415"/>
    </source>
</evidence>
<evidence type="ECO:0000256" key="11">
    <source>
        <dbReference type="ARBA" id="ARBA00022840"/>
    </source>
</evidence>
<keyword evidence="11" id="KW-0067">ATP-binding</keyword>
<keyword evidence="9" id="KW-0547">Nucleotide-binding</keyword>
<comment type="similarity">
    <text evidence="4 17">Belongs to the pyruvate kinase family.</text>
</comment>
<dbReference type="SUPFAM" id="SSF51621">
    <property type="entry name" value="Phosphoenolpyruvate/pyruvate domain"/>
    <property type="match status" value="1"/>
</dbReference>
<dbReference type="EMBL" id="QPJD01000023">
    <property type="protein sequence ID" value="RCW41519.1"/>
    <property type="molecule type" value="Genomic_DNA"/>
</dbReference>
<evidence type="ECO:0000256" key="9">
    <source>
        <dbReference type="ARBA" id="ARBA00022741"/>
    </source>
</evidence>
<feature type="domain" description="Pyruvate kinase barrel" evidence="18">
    <location>
        <begin position="4"/>
        <end position="322"/>
    </location>
</feature>
<proteinExistence type="inferred from homology"/>
<gene>
    <name evidence="19" type="ORF">DFP97_12348</name>
</gene>
<dbReference type="UniPathway" id="UPA00109">
    <property type="reaction ID" value="UER00188"/>
</dbReference>
<dbReference type="GO" id="GO:0016301">
    <property type="term" value="F:kinase activity"/>
    <property type="evidence" value="ECO:0007669"/>
    <property type="project" value="UniProtKB-KW"/>
</dbReference>
<comment type="caution">
    <text evidence="19">The sequence shown here is derived from an EMBL/GenBank/DDBJ whole genome shotgun (WGS) entry which is preliminary data.</text>
</comment>
<evidence type="ECO:0000256" key="12">
    <source>
        <dbReference type="ARBA" id="ARBA00022842"/>
    </source>
</evidence>
<evidence type="ECO:0000256" key="17">
    <source>
        <dbReference type="RuleBase" id="RU000504"/>
    </source>
</evidence>
<dbReference type="PANTHER" id="PTHR11817">
    <property type="entry name" value="PYRUVATE KINASE"/>
    <property type="match status" value="1"/>
</dbReference>
<evidence type="ECO:0000256" key="1">
    <source>
        <dbReference type="ARBA" id="ARBA00001958"/>
    </source>
</evidence>
<evidence type="ECO:0000256" key="16">
    <source>
        <dbReference type="NCBIfam" id="TIGR01064"/>
    </source>
</evidence>
<dbReference type="InterPro" id="IPR011037">
    <property type="entry name" value="Pyrv_Knase-like_insert_dom_sf"/>
</dbReference>
<organism evidence="19 20">
    <name type="scientific">Paenibacillus prosopidis</name>
    <dbReference type="NCBI Taxonomy" id="630520"/>
    <lineage>
        <taxon>Bacteria</taxon>
        <taxon>Bacillati</taxon>
        <taxon>Bacillota</taxon>
        <taxon>Bacilli</taxon>
        <taxon>Bacillales</taxon>
        <taxon>Paenibacillaceae</taxon>
        <taxon>Paenibacillus</taxon>
    </lineage>
</organism>
<keyword evidence="15 19" id="KW-0670">Pyruvate</keyword>
<dbReference type="SUPFAM" id="SSF50800">
    <property type="entry name" value="PK beta-barrel domain-like"/>
    <property type="match status" value="1"/>
</dbReference>
<evidence type="ECO:0000256" key="8">
    <source>
        <dbReference type="ARBA" id="ARBA00022723"/>
    </source>
</evidence>
<evidence type="ECO:0000256" key="2">
    <source>
        <dbReference type="ARBA" id="ARBA00004997"/>
    </source>
</evidence>
<dbReference type="GO" id="GO:0000287">
    <property type="term" value="F:magnesium ion binding"/>
    <property type="evidence" value="ECO:0007669"/>
    <property type="project" value="UniProtKB-UniRule"/>
</dbReference>